<feature type="compositionally biased region" description="Acidic residues" evidence="1">
    <location>
        <begin position="199"/>
        <end position="211"/>
    </location>
</feature>
<name>A0A0D2VTM8_CAPO3</name>
<dbReference type="AlphaFoldDB" id="A0A0D2VTM8"/>
<dbReference type="EMBL" id="KE346367">
    <property type="protein sequence ID" value="KJE94617.1"/>
    <property type="molecule type" value="Genomic_DNA"/>
</dbReference>
<evidence type="ECO:0000256" key="1">
    <source>
        <dbReference type="SAM" id="MobiDB-lite"/>
    </source>
</evidence>
<proteinExistence type="predicted"/>
<sequence length="354" mass="38927">MATTSATLMVLDHRQGAVNGIAQSNHQLVDVQVTQSPVDLPATRQSKWVKSARFNAAQCAQGIKKVYECNLTPKERVLIQDEAVFLFFNGGKNTATGKNKRAVHCNNKKKCARWRDGYKYRKAHNTSTDGGMVYPPIDPNGLFKTLYQIDDDKVLVRYTKETPTVLAAKPATRTSPKACPSDRNSRASPVRPPTPVTESESEIEDSEDDDSIGGSDVPMCDSPASIVGSEVADMAVLAADDRRVRSPCHEMQSLPTATLTVPGLSGEPKEWDVATLRLAADAELHVRDFSHSDPSQFQNDVELDRPFLNHASTVGSEVSDETLNDPHFDLVRLVAPDLTDDNNIASCLYEFYCF</sequence>
<dbReference type="PhylomeDB" id="A0A0D2VTM8"/>
<keyword evidence="3" id="KW-1185">Reference proteome</keyword>
<dbReference type="InParanoid" id="A0A0D2VTM8"/>
<dbReference type="RefSeq" id="XP_004346922.1">
    <property type="nucleotide sequence ID" value="XM_004346872.2"/>
</dbReference>
<organism evidence="2 3">
    <name type="scientific">Capsaspora owczarzaki (strain ATCC 30864)</name>
    <dbReference type="NCBI Taxonomy" id="595528"/>
    <lineage>
        <taxon>Eukaryota</taxon>
        <taxon>Filasterea</taxon>
        <taxon>Capsaspora</taxon>
    </lineage>
</organism>
<feature type="region of interest" description="Disordered" evidence="1">
    <location>
        <begin position="167"/>
        <end position="222"/>
    </location>
</feature>
<protein>
    <submittedName>
        <fullName evidence="2">Uncharacterized protein</fullName>
    </submittedName>
</protein>
<accession>A0A0D2VTM8</accession>
<evidence type="ECO:0000313" key="3">
    <source>
        <dbReference type="Proteomes" id="UP000008743"/>
    </source>
</evidence>
<evidence type="ECO:0000313" key="2">
    <source>
        <dbReference type="EMBL" id="KJE94617.1"/>
    </source>
</evidence>
<reference evidence="3" key="1">
    <citation type="submission" date="2011-02" db="EMBL/GenBank/DDBJ databases">
        <title>The Genome Sequence of Capsaspora owczarzaki ATCC 30864.</title>
        <authorList>
            <person name="Russ C."/>
            <person name="Cuomo C."/>
            <person name="Burger G."/>
            <person name="Gray M.W."/>
            <person name="Holland P.W.H."/>
            <person name="King N."/>
            <person name="Lang F.B.F."/>
            <person name="Roger A.J."/>
            <person name="Ruiz-Trillo I."/>
            <person name="Young S.K."/>
            <person name="Zeng Q."/>
            <person name="Gargeya S."/>
            <person name="Alvarado L."/>
            <person name="Berlin A."/>
            <person name="Chapman S.B."/>
            <person name="Chen Z."/>
            <person name="Freedman E."/>
            <person name="Gellesch M."/>
            <person name="Goldberg J."/>
            <person name="Griggs A."/>
            <person name="Gujja S."/>
            <person name="Heilman E."/>
            <person name="Heiman D."/>
            <person name="Howarth C."/>
            <person name="Mehta T."/>
            <person name="Neiman D."/>
            <person name="Pearson M."/>
            <person name="Roberts A."/>
            <person name="Saif S."/>
            <person name="Shea T."/>
            <person name="Shenoy N."/>
            <person name="Sisk P."/>
            <person name="Stolte C."/>
            <person name="Sykes S."/>
            <person name="White J."/>
            <person name="Yandava C."/>
            <person name="Haas B."/>
            <person name="Nusbaum C."/>
            <person name="Birren B."/>
        </authorList>
    </citation>
    <scope>NUCLEOTIDE SEQUENCE</scope>
    <source>
        <strain evidence="3">ATCC 30864</strain>
    </source>
</reference>
<gene>
    <name evidence="2" type="ORF">CAOG_005237</name>
</gene>
<dbReference type="Proteomes" id="UP000008743">
    <property type="component" value="Unassembled WGS sequence"/>
</dbReference>